<protein>
    <submittedName>
        <fullName evidence="1">Uncharacterized protein</fullName>
    </submittedName>
</protein>
<name>A0A1Y2L2C8_9PROT</name>
<dbReference type="Proteomes" id="UP000193391">
    <property type="component" value="Unassembled WGS sequence"/>
</dbReference>
<dbReference type="AlphaFoldDB" id="A0A1Y2L2C8"/>
<accession>A0A1Y2L2C8</accession>
<comment type="caution">
    <text evidence="1">The sequence shown here is derived from an EMBL/GenBank/DDBJ whole genome shotgun (WGS) entry which is preliminary data.</text>
</comment>
<reference evidence="1 2" key="1">
    <citation type="submission" date="2014-03" db="EMBL/GenBank/DDBJ databases">
        <title>The draft genome sequence of Thalassospira mesophila JCM 18969.</title>
        <authorList>
            <person name="Lai Q."/>
            <person name="Shao Z."/>
        </authorList>
    </citation>
    <scope>NUCLEOTIDE SEQUENCE [LARGE SCALE GENOMIC DNA]</scope>
    <source>
        <strain evidence="1 2">JCM 18969</strain>
    </source>
</reference>
<evidence type="ECO:0000313" key="2">
    <source>
        <dbReference type="Proteomes" id="UP000193391"/>
    </source>
</evidence>
<evidence type="ECO:0000313" key="1">
    <source>
        <dbReference type="EMBL" id="OSQ39640.1"/>
    </source>
</evidence>
<dbReference type="STRING" id="1293891.TMES_06525"/>
<dbReference type="EMBL" id="JFKA01000002">
    <property type="protein sequence ID" value="OSQ39640.1"/>
    <property type="molecule type" value="Genomic_DNA"/>
</dbReference>
<organism evidence="1 2">
    <name type="scientific">Thalassospira mesophila</name>
    <dbReference type="NCBI Taxonomy" id="1293891"/>
    <lineage>
        <taxon>Bacteria</taxon>
        <taxon>Pseudomonadati</taxon>
        <taxon>Pseudomonadota</taxon>
        <taxon>Alphaproteobacteria</taxon>
        <taxon>Rhodospirillales</taxon>
        <taxon>Thalassospiraceae</taxon>
        <taxon>Thalassospira</taxon>
    </lineage>
</organism>
<keyword evidence="2" id="KW-1185">Reference proteome</keyword>
<gene>
    <name evidence="1" type="ORF">TMES_06525</name>
</gene>
<proteinExistence type="predicted"/>
<sequence length="61" mass="7285">MGRRIRNGNVRVACGRDWAFHPLVVKMSGILRAIAQYWQKFAIFMLWRCGKDWKPRHKTLI</sequence>